<organism evidence="1 2">
    <name type="scientific">Brockia lithotrophica</name>
    <dbReference type="NCBI Taxonomy" id="933949"/>
    <lineage>
        <taxon>Bacteria</taxon>
        <taxon>Bacillati</taxon>
        <taxon>Bacillota</taxon>
        <taxon>Bacilli</taxon>
        <taxon>Bacillales</taxon>
        <taxon>Bacillales Family X. Incertae Sedis</taxon>
        <taxon>Brockia</taxon>
    </lineage>
</organism>
<dbReference type="AlphaFoldDB" id="A0A660KUL0"/>
<sequence length="45" mass="5271">MHETGRRTRLPREPRFFVRQDPPFFLVGMEASPCLLDEKGGRSRP</sequence>
<comment type="caution">
    <text evidence="1">The sequence shown here is derived from an EMBL/GenBank/DDBJ whole genome shotgun (WGS) entry which is preliminary data.</text>
</comment>
<reference evidence="1 2" key="1">
    <citation type="submission" date="2018-10" db="EMBL/GenBank/DDBJ databases">
        <title>Genomic Encyclopedia of Type Strains, Phase IV (KMG-IV): sequencing the most valuable type-strain genomes for metagenomic binning, comparative biology and taxonomic classification.</title>
        <authorList>
            <person name="Goeker M."/>
        </authorList>
    </citation>
    <scope>NUCLEOTIDE SEQUENCE [LARGE SCALE GENOMIC DNA]</scope>
    <source>
        <strain evidence="1 2">DSM 22653</strain>
    </source>
</reference>
<proteinExistence type="predicted"/>
<dbReference type="EMBL" id="RBIJ01000003">
    <property type="protein sequence ID" value="RKQ84673.1"/>
    <property type="molecule type" value="Genomic_DNA"/>
</dbReference>
<gene>
    <name evidence="1" type="ORF">C7438_1162</name>
</gene>
<keyword evidence="2" id="KW-1185">Reference proteome</keyword>
<protein>
    <submittedName>
        <fullName evidence="1">Uncharacterized protein</fullName>
    </submittedName>
</protein>
<accession>A0A660KUL0</accession>
<evidence type="ECO:0000313" key="2">
    <source>
        <dbReference type="Proteomes" id="UP000267019"/>
    </source>
</evidence>
<evidence type="ECO:0000313" key="1">
    <source>
        <dbReference type="EMBL" id="RKQ84673.1"/>
    </source>
</evidence>
<name>A0A660KUL0_9BACL</name>
<dbReference type="Proteomes" id="UP000267019">
    <property type="component" value="Unassembled WGS sequence"/>
</dbReference>